<accession>A0A6A6UVK2</accession>
<evidence type="ECO:0000313" key="4">
    <source>
        <dbReference type="Proteomes" id="UP000799440"/>
    </source>
</evidence>
<proteinExistence type="predicted"/>
<dbReference type="Proteomes" id="UP000799440">
    <property type="component" value="Unassembled WGS sequence"/>
</dbReference>
<dbReference type="EMBL" id="MU006611">
    <property type="protein sequence ID" value="KAF2742292.1"/>
    <property type="molecule type" value="Genomic_DNA"/>
</dbReference>
<keyword evidence="2" id="KW-0812">Transmembrane</keyword>
<feature type="region of interest" description="Disordered" evidence="1">
    <location>
        <begin position="65"/>
        <end position="96"/>
    </location>
</feature>
<gene>
    <name evidence="3" type="ORF">M011DRAFT_481786</name>
</gene>
<sequence>MSPTPNSTASTTTTRRMTETGLALVIIYAALFFTVVFAALISMLVNYCVQRRNLRKRTVYENNDFDDDAADIAPHSRTGSSSSGTSSNRAGSGPRDLRIDVELANRGLKAARASVQAYRGDGDDAEPTVVLEQDGDVSALRLPTPLLAHLGRP</sequence>
<keyword evidence="2" id="KW-1133">Transmembrane helix</keyword>
<organism evidence="3 4">
    <name type="scientific">Sporormia fimetaria CBS 119925</name>
    <dbReference type="NCBI Taxonomy" id="1340428"/>
    <lineage>
        <taxon>Eukaryota</taxon>
        <taxon>Fungi</taxon>
        <taxon>Dikarya</taxon>
        <taxon>Ascomycota</taxon>
        <taxon>Pezizomycotina</taxon>
        <taxon>Dothideomycetes</taxon>
        <taxon>Pleosporomycetidae</taxon>
        <taxon>Pleosporales</taxon>
        <taxon>Sporormiaceae</taxon>
        <taxon>Sporormia</taxon>
    </lineage>
</organism>
<protein>
    <submittedName>
        <fullName evidence="3">Uncharacterized protein</fullName>
    </submittedName>
</protein>
<dbReference type="AlphaFoldDB" id="A0A6A6UVK2"/>
<evidence type="ECO:0000256" key="1">
    <source>
        <dbReference type="SAM" id="MobiDB-lite"/>
    </source>
</evidence>
<feature type="compositionally biased region" description="Low complexity" evidence="1">
    <location>
        <begin position="71"/>
        <end position="93"/>
    </location>
</feature>
<reference evidence="3" key="1">
    <citation type="journal article" date="2020" name="Stud. Mycol.">
        <title>101 Dothideomycetes genomes: a test case for predicting lifestyles and emergence of pathogens.</title>
        <authorList>
            <person name="Haridas S."/>
            <person name="Albert R."/>
            <person name="Binder M."/>
            <person name="Bloem J."/>
            <person name="Labutti K."/>
            <person name="Salamov A."/>
            <person name="Andreopoulos B."/>
            <person name="Baker S."/>
            <person name="Barry K."/>
            <person name="Bills G."/>
            <person name="Bluhm B."/>
            <person name="Cannon C."/>
            <person name="Castanera R."/>
            <person name="Culley D."/>
            <person name="Daum C."/>
            <person name="Ezra D."/>
            <person name="Gonzalez J."/>
            <person name="Henrissat B."/>
            <person name="Kuo A."/>
            <person name="Liang C."/>
            <person name="Lipzen A."/>
            <person name="Lutzoni F."/>
            <person name="Magnuson J."/>
            <person name="Mondo S."/>
            <person name="Nolan M."/>
            <person name="Ohm R."/>
            <person name="Pangilinan J."/>
            <person name="Park H.-J."/>
            <person name="Ramirez L."/>
            <person name="Alfaro M."/>
            <person name="Sun H."/>
            <person name="Tritt A."/>
            <person name="Yoshinaga Y."/>
            <person name="Zwiers L.-H."/>
            <person name="Turgeon B."/>
            <person name="Goodwin S."/>
            <person name="Spatafora J."/>
            <person name="Crous P."/>
            <person name="Grigoriev I."/>
        </authorList>
    </citation>
    <scope>NUCLEOTIDE SEQUENCE</scope>
    <source>
        <strain evidence="3">CBS 119925</strain>
    </source>
</reference>
<keyword evidence="2" id="KW-0472">Membrane</keyword>
<feature type="transmembrane region" description="Helical" evidence="2">
    <location>
        <begin position="20"/>
        <end position="49"/>
    </location>
</feature>
<evidence type="ECO:0000313" key="3">
    <source>
        <dbReference type="EMBL" id="KAF2742292.1"/>
    </source>
</evidence>
<name>A0A6A6UVK2_9PLEO</name>
<keyword evidence="4" id="KW-1185">Reference proteome</keyword>
<evidence type="ECO:0000256" key="2">
    <source>
        <dbReference type="SAM" id="Phobius"/>
    </source>
</evidence>